<evidence type="ECO:0000313" key="3">
    <source>
        <dbReference type="Proteomes" id="UP000315783"/>
    </source>
</evidence>
<feature type="region of interest" description="Disordered" evidence="1">
    <location>
        <begin position="1"/>
        <end position="28"/>
    </location>
</feature>
<dbReference type="EMBL" id="SPUK01000014">
    <property type="protein sequence ID" value="TQV92637.1"/>
    <property type="molecule type" value="Genomic_DNA"/>
</dbReference>
<organism evidence="2 3">
    <name type="scientific">Cordyceps javanica</name>
    <dbReference type="NCBI Taxonomy" id="43265"/>
    <lineage>
        <taxon>Eukaryota</taxon>
        <taxon>Fungi</taxon>
        <taxon>Dikarya</taxon>
        <taxon>Ascomycota</taxon>
        <taxon>Pezizomycotina</taxon>
        <taxon>Sordariomycetes</taxon>
        <taxon>Hypocreomycetidae</taxon>
        <taxon>Hypocreales</taxon>
        <taxon>Cordycipitaceae</taxon>
        <taxon>Cordyceps</taxon>
    </lineage>
</organism>
<feature type="compositionally biased region" description="Basic residues" evidence="1">
    <location>
        <begin position="1"/>
        <end position="12"/>
    </location>
</feature>
<evidence type="ECO:0000256" key="1">
    <source>
        <dbReference type="SAM" id="MobiDB-lite"/>
    </source>
</evidence>
<gene>
    <name evidence="2" type="ORF">IF1G_08561</name>
</gene>
<reference evidence="2 3" key="1">
    <citation type="journal article" date="2019" name="Appl. Microbiol. Biotechnol.">
        <title>Genome sequence of Isaria javanica and comparative genome analysis insights into family S53 peptidase evolution in fungal entomopathogens.</title>
        <authorList>
            <person name="Lin R."/>
            <person name="Zhang X."/>
            <person name="Xin B."/>
            <person name="Zou M."/>
            <person name="Gao Y."/>
            <person name="Qin F."/>
            <person name="Hu Q."/>
            <person name="Xie B."/>
            <person name="Cheng X."/>
        </authorList>
    </citation>
    <scope>NUCLEOTIDE SEQUENCE [LARGE SCALE GENOMIC DNA]</scope>
    <source>
        <strain evidence="2 3">IJ1G</strain>
    </source>
</reference>
<proteinExistence type="predicted"/>
<evidence type="ECO:0000313" key="2">
    <source>
        <dbReference type="EMBL" id="TQV92637.1"/>
    </source>
</evidence>
<accession>A0A545UT34</accession>
<name>A0A545UT34_9HYPO</name>
<protein>
    <submittedName>
        <fullName evidence="2">Uncharacterized protein</fullName>
    </submittedName>
</protein>
<dbReference type="AlphaFoldDB" id="A0A545UT34"/>
<sequence length="94" mass="10712">MQRRSGSKRERRRRDDDRGGIGKGNLRRGALINRPLTIRQQTSPLWLGTWLPLPRYMATVAAAPLLILPPAARHPCSRCLQSTYTFLDGRGIFR</sequence>
<dbReference type="Proteomes" id="UP000315783">
    <property type="component" value="Unassembled WGS sequence"/>
</dbReference>
<keyword evidence="3" id="KW-1185">Reference proteome</keyword>
<comment type="caution">
    <text evidence="2">The sequence shown here is derived from an EMBL/GenBank/DDBJ whole genome shotgun (WGS) entry which is preliminary data.</text>
</comment>